<sequence length="104" mass="11154">MTLKMLPPPPPQHGSWGPSPHPRFALWSRLILHGGVPAPMHFARTSPPGTAGPSCFVQDSQGSRQRMPGEGGTRCELLPPSWACCFKEAVKAGSGEQGYFSLLT</sequence>
<keyword evidence="3" id="KW-1185">Reference proteome</keyword>
<feature type="compositionally biased region" description="Pro residues" evidence="1">
    <location>
        <begin position="1"/>
        <end position="12"/>
    </location>
</feature>
<evidence type="ECO:0000313" key="3">
    <source>
        <dbReference type="Proteomes" id="UP000827986"/>
    </source>
</evidence>
<evidence type="ECO:0000313" key="2">
    <source>
        <dbReference type="EMBL" id="KAH1176266.1"/>
    </source>
</evidence>
<proteinExistence type="predicted"/>
<reference evidence="2" key="1">
    <citation type="submission" date="2021-09" db="EMBL/GenBank/DDBJ databases">
        <title>The genome of Mauremys mutica provides insights into the evolution of semi-aquatic lifestyle.</title>
        <authorList>
            <person name="Gong S."/>
            <person name="Gao Y."/>
        </authorList>
    </citation>
    <scope>NUCLEOTIDE SEQUENCE</scope>
    <source>
        <strain evidence="2">MM-2020</strain>
        <tissue evidence="2">Muscle</tissue>
    </source>
</reference>
<gene>
    <name evidence="2" type="ORF">KIL84_021000</name>
</gene>
<dbReference type="Proteomes" id="UP000827986">
    <property type="component" value="Unassembled WGS sequence"/>
</dbReference>
<feature type="region of interest" description="Disordered" evidence="1">
    <location>
        <begin position="39"/>
        <end position="72"/>
    </location>
</feature>
<accession>A0A9D4B0Z1</accession>
<dbReference type="AlphaFoldDB" id="A0A9D4B0Z1"/>
<dbReference type="EMBL" id="JAHDVG010000475">
    <property type="protein sequence ID" value="KAH1176266.1"/>
    <property type="molecule type" value="Genomic_DNA"/>
</dbReference>
<name>A0A9D4B0Z1_9SAUR</name>
<feature type="region of interest" description="Disordered" evidence="1">
    <location>
        <begin position="1"/>
        <end position="20"/>
    </location>
</feature>
<organism evidence="2 3">
    <name type="scientific">Mauremys mutica</name>
    <name type="common">yellowpond turtle</name>
    <dbReference type="NCBI Taxonomy" id="74926"/>
    <lineage>
        <taxon>Eukaryota</taxon>
        <taxon>Metazoa</taxon>
        <taxon>Chordata</taxon>
        <taxon>Craniata</taxon>
        <taxon>Vertebrata</taxon>
        <taxon>Euteleostomi</taxon>
        <taxon>Archelosauria</taxon>
        <taxon>Testudinata</taxon>
        <taxon>Testudines</taxon>
        <taxon>Cryptodira</taxon>
        <taxon>Durocryptodira</taxon>
        <taxon>Testudinoidea</taxon>
        <taxon>Geoemydidae</taxon>
        <taxon>Geoemydinae</taxon>
        <taxon>Mauremys</taxon>
    </lineage>
</organism>
<evidence type="ECO:0000256" key="1">
    <source>
        <dbReference type="SAM" id="MobiDB-lite"/>
    </source>
</evidence>
<protein>
    <submittedName>
        <fullName evidence="2">Uncharacterized protein</fullName>
    </submittedName>
</protein>
<comment type="caution">
    <text evidence="2">The sequence shown here is derived from an EMBL/GenBank/DDBJ whole genome shotgun (WGS) entry which is preliminary data.</text>
</comment>